<protein>
    <submittedName>
        <fullName evidence="2">Uncharacterized protein</fullName>
    </submittedName>
</protein>
<feature type="region of interest" description="Disordered" evidence="1">
    <location>
        <begin position="140"/>
        <end position="167"/>
    </location>
</feature>
<feature type="region of interest" description="Disordered" evidence="1">
    <location>
        <begin position="674"/>
        <end position="717"/>
    </location>
</feature>
<dbReference type="GeneID" id="40310267"/>
<feature type="compositionally biased region" description="Basic residues" evidence="1">
    <location>
        <begin position="142"/>
        <end position="154"/>
    </location>
</feature>
<comment type="caution">
    <text evidence="2">The sequence shown here is derived from an EMBL/GenBank/DDBJ whole genome shotgun (WGS) entry which is preliminary data.</text>
</comment>
<dbReference type="EMBL" id="NWUJ01000004">
    <property type="protein sequence ID" value="PFH35687.1"/>
    <property type="molecule type" value="Genomic_DNA"/>
</dbReference>
<feature type="region of interest" description="Disordered" evidence="1">
    <location>
        <begin position="100"/>
        <end position="128"/>
    </location>
</feature>
<evidence type="ECO:0000256" key="1">
    <source>
        <dbReference type="SAM" id="MobiDB-lite"/>
    </source>
</evidence>
<organism evidence="2 3">
    <name type="scientific">Besnoitia besnoiti</name>
    <name type="common">Apicomplexan protozoan</name>
    <dbReference type="NCBI Taxonomy" id="94643"/>
    <lineage>
        <taxon>Eukaryota</taxon>
        <taxon>Sar</taxon>
        <taxon>Alveolata</taxon>
        <taxon>Apicomplexa</taxon>
        <taxon>Conoidasida</taxon>
        <taxon>Coccidia</taxon>
        <taxon>Eucoccidiorida</taxon>
        <taxon>Eimeriorina</taxon>
        <taxon>Sarcocystidae</taxon>
        <taxon>Besnoitia</taxon>
    </lineage>
</organism>
<proteinExistence type="predicted"/>
<name>A0A2A9MJB2_BESBE</name>
<evidence type="ECO:0000313" key="3">
    <source>
        <dbReference type="Proteomes" id="UP000224006"/>
    </source>
</evidence>
<keyword evidence="3" id="KW-1185">Reference proteome</keyword>
<dbReference type="Proteomes" id="UP000224006">
    <property type="component" value="Chromosome IV"/>
</dbReference>
<dbReference type="KEGG" id="bbes:BESB_053380"/>
<accession>A0A2A9MJB2</accession>
<dbReference type="VEuPathDB" id="ToxoDB:BESB_053380"/>
<dbReference type="OrthoDB" id="329766at2759"/>
<sequence length="717" mass="78920">MARADCSSVCMEEDVDEWDVEKQSRTARLKSVLDKINKERYKSIQCLRSDLEAVDRQISAAGLPQLQQTAKREAGNCGDFAGCNLSRRFFYNRAGLDPKPDTSCSARSGVLPPSTPAEVRPASGTLSVSSLSTVGTDMVCKSRTRKQTRPRRRLDRVSEEEPTEQNVERLPTQLDGVFKGFRTLKVESERLCTGLRQAREFANRYSAELSTCEPSTGSSMTECHRDGARRIYMKLVNCLDSSSRLAYRMQRRITVLEKNSQQKLSQIYDDIHLRRKFRLPPWPVTARKPPPSLVVRARGGVQKSCAETPEGNTRYSPCRLPSRQRLECSLHSVDSLMSTRAVRPASATAAAEKWSGGLLLTCRTDERRERLSRSLLQESGPVAGAWQHDSTECQESSAPRDRKATCAMNAAENGLTCSVPLKQERATPGWGHEKTTPAIPLGNARCRNVSSPCLAAHPGLLQTVPRAPLNVKTTAGALRHPMQHPDDWGLASGASARGPFFLSSHVASCGDSFADSWCCTKPAYCRQHPEGRRSFSPLPTMCRQSGRVTSQGHPTFKCVMEPKSLRAWKLEGMPCPHHSQEAHPISAEAEQGTRGMAPLSTPVRVTRISPSAAFAPRTPVSWRGIDDRIVEQPLAAEQMSRPFTRLDTEANSIPVGQGQPLQLPANGHPFVSISCPLQPSPASDVPLPEPPVVRARSTPPNSVCRFAGSGTPRRRYS</sequence>
<evidence type="ECO:0000313" key="2">
    <source>
        <dbReference type="EMBL" id="PFH35687.1"/>
    </source>
</evidence>
<gene>
    <name evidence="2" type="ORF">BESB_053380</name>
</gene>
<dbReference type="RefSeq" id="XP_029219696.1">
    <property type="nucleotide sequence ID" value="XM_029363773.1"/>
</dbReference>
<dbReference type="AlphaFoldDB" id="A0A2A9MJB2"/>
<reference evidence="2 3" key="1">
    <citation type="submission" date="2017-09" db="EMBL/GenBank/DDBJ databases">
        <title>Genome sequencing of Besnoitia besnoiti strain Bb-Ger1.</title>
        <authorList>
            <person name="Schares G."/>
            <person name="Venepally P."/>
            <person name="Lorenzi H.A."/>
        </authorList>
    </citation>
    <scope>NUCLEOTIDE SEQUENCE [LARGE SCALE GENOMIC DNA]</scope>
    <source>
        <strain evidence="2 3">Bb-Ger1</strain>
    </source>
</reference>